<dbReference type="RefSeq" id="WP_344680467.1">
    <property type="nucleotide sequence ID" value="NZ_BAAAUX010000014.1"/>
</dbReference>
<evidence type="ECO:0000259" key="3">
    <source>
        <dbReference type="PROSITE" id="PS50977"/>
    </source>
</evidence>
<reference evidence="4 5" key="1">
    <citation type="journal article" date="2019" name="Int. J. Syst. Evol. Microbiol.">
        <title>The Global Catalogue of Microorganisms (GCM) 10K type strain sequencing project: providing services to taxonomists for standard genome sequencing and annotation.</title>
        <authorList>
            <consortium name="The Broad Institute Genomics Platform"/>
            <consortium name="The Broad Institute Genome Sequencing Center for Infectious Disease"/>
            <person name="Wu L."/>
            <person name="Ma J."/>
        </authorList>
    </citation>
    <scope>NUCLEOTIDE SEQUENCE [LARGE SCALE GENOMIC DNA]</scope>
    <source>
        <strain evidence="4 5">JCM 9383</strain>
    </source>
</reference>
<keyword evidence="5" id="KW-1185">Reference proteome</keyword>
<evidence type="ECO:0000313" key="5">
    <source>
        <dbReference type="Proteomes" id="UP001500979"/>
    </source>
</evidence>
<keyword evidence="1 2" id="KW-0238">DNA-binding</keyword>
<dbReference type="PANTHER" id="PTHR43479">
    <property type="entry name" value="ACREF/ENVCD OPERON REPRESSOR-RELATED"/>
    <property type="match status" value="1"/>
</dbReference>
<dbReference type="SUPFAM" id="SSF46689">
    <property type="entry name" value="Homeodomain-like"/>
    <property type="match status" value="1"/>
</dbReference>
<accession>A0ABN3VDL7</accession>
<name>A0ABN3VDL7_9PSEU</name>
<dbReference type="PROSITE" id="PS50977">
    <property type="entry name" value="HTH_TETR_2"/>
    <property type="match status" value="1"/>
</dbReference>
<evidence type="ECO:0000256" key="2">
    <source>
        <dbReference type="PROSITE-ProRule" id="PRU00335"/>
    </source>
</evidence>
<dbReference type="InterPro" id="IPR050624">
    <property type="entry name" value="HTH-type_Tx_Regulator"/>
</dbReference>
<sequence>MTWGGTSLPERRAVRREKLLAAGLDLLGTQGSAAVAVRSVCRRAELTDRYFYENFADREALLLAVYDQVAGEAKEALEEAVRDSPHEPAAAVEAFLGVLTDDPRKGRVLLLEPMTDAALGARGAELMPVFADLVAARLGGDPSGRAARMTATALIGALSNLFVRWLDGSLAVTRADLVDYCVALLLASASLAGGSPAARDG</sequence>
<gene>
    <name evidence="4" type="ORF">GCM10010470_31960</name>
</gene>
<comment type="caution">
    <text evidence="4">The sequence shown here is derived from an EMBL/GenBank/DDBJ whole genome shotgun (WGS) entry which is preliminary data.</text>
</comment>
<dbReference type="Proteomes" id="UP001500979">
    <property type="component" value="Unassembled WGS sequence"/>
</dbReference>
<dbReference type="PANTHER" id="PTHR43479:SF11">
    <property type="entry name" value="ACREF_ENVCD OPERON REPRESSOR-RELATED"/>
    <property type="match status" value="1"/>
</dbReference>
<dbReference type="Pfam" id="PF00440">
    <property type="entry name" value="TetR_N"/>
    <property type="match status" value="1"/>
</dbReference>
<evidence type="ECO:0000256" key="1">
    <source>
        <dbReference type="ARBA" id="ARBA00023125"/>
    </source>
</evidence>
<dbReference type="Pfam" id="PF17754">
    <property type="entry name" value="TetR_C_14"/>
    <property type="match status" value="1"/>
</dbReference>
<dbReference type="InterPro" id="IPR009057">
    <property type="entry name" value="Homeodomain-like_sf"/>
</dbReference>
<organism evidence="4 5">
    <name type="scientific">Saccharopolyspora taberi</name>
    <dbReference type="NCBI Taxonomy" id="60895"/>
    <lineage>
        <taxon>Bacteria</taxon>
        <taxon>Bacillati</taxon>
        <taxon>Actinomycetota</taxon>
        <taxon>Actinomycetes</taxon>
        <taxon>Pseudonocardiales</taxon>
        <taxon>Pseudonocardiaceae</taxon>
        <taxon>Saccharopolyspora</taxon>
    </lineage>
</organism>
<dbReference type="EMBL" id="BAAAUX010000014">
    <property type="protein sequence ID" value="GAA2794630.1"/>
    <property type="molecule type" value="Genomic_DNA"/>
</dbReference>
<protein>
    <submittedName>
        <fullName evidence="4">TetR/AcrR family transcriptional regulator</fullName>
    </submittedName>
</protein>
<proteinExistence type="predicted"/>
<dbReference type="Gene3D" id="1.10.357.10">
    <property type="entry name" value="Tetracycline Repressor, domain 2"/>
    <property type="match status" value="1"/>
</dbReference>
<feature type="domain" description="HTH tetR-type" evidence="3">
    <location>
        <begin position="13"/>
        <end position="73"/>
    </location>
</feature>
<dbReference type="InterPro" id="IPR041347">
    <property type="entry name" value="MftR_C"/>
</dbReference>
<evidence type="ECO:0000313" key="4">
    <source>
        <dbReference type="EMBL" id="GAA2794630.1"/>
    </source>
</evidence>
<dbReference type="InterPro" id="IPR001647">
    <property type="entry name" value="HTH_TetR"/>
</dbReference>
<feature type="DNA-binding region" description="H-T-H motif" evidence="2">
    <location>
        <begin position="36"/>
        <end position="55"/>
    </location>
</feature>